<reference evidence="2" key="1">
    <citation type="submission" date="2022-02" db="EMBL/GenBank/DDBJ databases">
        <authorList>
            <person name="Henning P.M."/>
            <person name="McCubbin A.G."/>
            <person name="Shore J.S."/>
        </authorList>
    </citation>
    <scope>NUCLEOTIDE SEQUENCE</scope>
    <source>
        <strain evidence="2">F60SS</strain>
        <tissue evidence="2">Leaves</tissue>
    </source>
</reference>
<evidence type="ECO:0000313" key="3">
    <source>
        <dbReference type="Proteomes" id="UP001141552"/>
    </source>
</evidence>
<dbReference type="AlphaFoldDB" id="A0A9Q0FXP7"/>
<comment type="caution">
    <text evidence="2">The sequence shown here is derived from an EMBL/GenBank/DDBJ whole genome shotgun (WGS) entry which is preliminary data.</text>
</comment>
<proteinExistence type="predicted"/>
<dbReference type="GO" id="GO:0003729">
    <property type="term" value="F:mRNA binding"/>
    <property type="evidence" value="ECO:0007669"/>
    <property type="project" value="TreeGrafter"/>
</dbReference>
<evidence type="ECO:0000256" key="1">
    <source>
        <dbReference type="SAM" id="MobiDB-lite"/>
    </source>
</evidence>
<name>A0A9Q0FXP7_9ROSI</name>
<feature type="region of interest" description="Disordered" evidence="1">
    <location>
        <begin position="19"/>
        <end position="100"/>
    </location>
</feature>
<dbReference type="OrthoDB" id="985902at2759"/>
<organism evidence="2 3">
    <name type="scientific">Turnera subulata</name>
    <dbReference type="NCBI Taxonomy" id="218843"/>
    <lineage>
        <taxon>Eukaryota</taxon>
        <taxon>Viridiplantae</taxon>
        <taxon>Streptophyta</taxon>
        <taxon>Embryophyta</taxon>
        <taxon>Tracheophyta</taxon>
        <taxon>Spermatophyta</taxon>
        <taxon>Magnoliopsida</taxon>
        <taxon>eudicotyledons</taxon>
        <taxon>Gunneridae</taxon>
        <taxon>Pentapetalae</taxon>
        <taxon>rosids</taxon>
        <taxon>fabids</taxon>
        <taxon>Malpighiales</taxon>
        <taxon>Passifloraceae</taxon>
        <taxon>Turnera</taxon>
    </lineage>
</organism>
<evidence type="ECO:0000313" key="2">
    <source>
        <dbReference type="EMBL" id="KAJ4838644.1"/>
    </source>
</evidence>
<dbReference type="Proteomes" id="UP001141552">
    <property type="component" value="Unassembled WGS sequence"/>
</dbReference>
<feature type="region of interest" description="Disordered" evidence="1">
    <location>
        <begin position="190"/>
        <end position="239"/>
    </location>
</feature>
<dbReference type="EMBL" id="JAKUCV010003503">
    <property type="protein sequence ID" value="KAJ4838644.1"/>
    <property type="molecule type" value="Genomic_DNA"/>
</dbReference>
<feature type="compositionally biased region" description="Basic and acidic residues" evidence="1">
    <location>
        <begin position="47"/>
        <end position="78"/>
    </location>
</feature>
<dbReference type="GO" id="GO:0003743">
    <property type="term" value="F:translation initiation factor activity"/>
    <property type="evidence" value="ECO:0007669"/>
    <property type="project" value="InterPro"/>
</dbReference>
<feature type="compositionally biased region" description="Polar residues" evidence="1">
    <location>
        <begin position="190"/>
        <end position="202"/>
    </location>
</feature>
<sequence>MAETNSKYGCAVLSWADEVEREEEKEEAARAQALQNQRRSNPFGSARPREVVLQEKGIDWRKLDSHLEQSSTKREALPFKENIPEQPASKSINNKVQTNHPAKRLNHKQEDGDLGFKRNQVPPVSLASQNQIPLAFLPLPSYPPRNVVLNSPVVQNISYGLHNVIPGSLNHPRYRQQIAQAEHRSGFNQNRRNIQLGQSGKGNNLRELVDGRQRKESDPDQTKRKFNGQMGSILGRPPVPYNNKVLPLVTGKDDKYKRGNGGLTKQTFDQATNFQQKRRCRFLPERAKSLQSIGEVECDSSRTKGNV</sequence>
<gene>
    <name evidence="2" type="ORF">Tsubulata_004237</name>
</gene>
<dbReference type="InterPro" id="IPR010433">
    <property type="entry name" value="EIF-4B_pln"/>
</dbReference>
<keyword evidence="3" id="KW-1185">Reference proteome</keyword>
<dbReference type="PANTHER" id="PTHR32091:SF24">
    <property type="entry name" value="DUF4005 DOMAIN-CONTAINING PROTEIN"/>
    <property type="match status" value="1"/>
</dbReference>
<protein>
    <submittedName>
        <fullName evidence="2">Uncharacterized protein</fullName>
    </submittedName>
</protein>
<feature type="compositionally biased region" description="Basic and acidic residues" evidence="1">
    <location>
        <begin position="207"/>
        <end position="223"/>
    </location>
</feature>
<dbReference type="PANTHER" id="PTHR32091">
    <property type="entry name" value="EUKARYOTIC TRANSLATION INITIATION FACTOR 4B"/>
    <property type="match status" value="1"/>
</dbReference>
<dbReference type="Pfam" id="PF06273">
    <property type="entry name" value="eIF-4B"/>
    <property type="match status" value="1"/>
</dbReference>
<feature type="compositionally biased region" description="Polar residues" evidence="1">
    <location>
        <begin position="88"/>
        <end position="100"/>
    </location>
</feature>
<accession>A0A9Q0FXP7</accession>
<feature type="compositionally biased region" description="Low complexity" evidence="1">
    <location>
        <begin position="30"/>
        <end position="39"/>
    </location>
</feature>
<reference evidence="2" key="2">
    <citation type="journal article" date="2023" name="Plants (Basel)">
        <title>Annotation of the Turnera subulata (Passifloraceae) Draft Genome Reveals the S-Locus Evolved after the Divergence of Turneroideae from Passifloroideae in a Stepwise Manner.</title>
        <authorList>
            <person name="Henning P.M."/>
            <person name="Roalson E.H."/>
            <person name="Mir W."/>
            <person name="McCubbin A.G."/>
            <person name="Shore J.S."/>
        </authorList>
    </citation>
    <scope>NUCLEOTIDE SEQUENCE</scope>
    <source>
        <strain evidence="2">F60SS</strain>
    </source>
</reference>